<keyword evidence="2" id="KW-0812">Transmembrane</keyword>
<comment type="caution">
    <text evidence="4">The sequence shown here is derived from an EMBL/GenBank/DDBJ whole genome shotgun (WGS) entry which is preliminary data.</text>
</comment>
<evidence type="ECO:0000256" key="2">
    <source>
        <dbReference type="SAM" id="Phobius"/>
    </source>
</evidence>
<evidence type="ECO:0000259" key="3">
    <source>
        <dbReference type="PROSITE" id="PS50234"/>
    </source>
</evidence>
<dbReference type="Pfam" id="PF13531">
    <property type="entry name" value="SBP_bac_11"/>
    <property type="match status" value="1"/>
</dbReference>
<dbReference type="InterPro" id="IPR002035">
    <property type="entry name" value="VWF_A"/>
</dbReference>
<dbReference type="InterPro" id="IPR036465">
    <property type="entry name" value="vWFA_dom_sf"/>
</dbReference>
<dbReference type="Gene3D" id="3.40.50.410">
    <property type="entry name" value="von Willebrand factor, type A domain"/>
    <property type="match status" value="1"/>
</dbReference>
<keyword evidence="5" id="KW-1185">Reference proteome</keyword>
<dbReference type="RefSeq" id="WP_368629143.1">
    <property type="nucleotide sequence ID" value="NZ_JAYWLU010000005.1"/>
</dbReference>
<feature type="region of interest" description="Disordered" evidence="1">
    <location>
        <begin position="1"/>
        <end position="20"/>
    </location>
</feature>
<gene>
    <name evidence="4" type="ORF">VVR66_06305</name>
</gene>
<keyword evidence="2" id="KW-1133">Transmembrane helix</keyword>
<organism evidence="4 5">
    <name type="scientific">Kocuria carniphila</name>
    <dbReference type="NCBI Taxonomy" id="262208"/>
    <lineage>
        <taxon>Bacteria</taxon>
        <taxon>Bacillati</taxon>
        <taxon>Actinomycetota</taxon>
        <taxon>Actinomycetes</taxon>
        <taxon>Micrococcales</taxon>
        <taxon>Micrococcaceae</taxon>
        <taxon>Kocuria</taxon>
    </lineage>
</organism>
<keyword evidence="2" id="KW-0472">Membrane</keyword>
<feature type="transmembrane region" description="Helical" evidence="2">
    <location>
        <begin position="21"/>
        <end position="43"/>
    </location>
</feature>
<reference evidence="4 5" key="1">
    <citation type="journal article" date="2024" name="Fungal Genet. Biol.">
        <title>The porcine skin microbiome exhibits broad fungal antagonism.</title>
        <authorList>
            <person name="De La Cruz K.F."/>
            <person name="Townsend E.C."/>
            <person name="Alex Cheong J.Z."/>
            <person name="Salamzade R."/>
            <person name="Liu A."/>
            <person name="Sandstrom S."/>
            <person name="Davila E."/>
            <person name="Huang L."/>
            <person name="Xu K.H."/>
            <person name="Wu S.Y."/>
            <person name="Meudt J.J."/>
            <person name="Shanmuganayagam D."/>
            <person name="Gibson A.L.F."/>
            <person name="Kalan L.R."/>
        </authorList>
    </citation>
    <scope>NUCLEOTIDE SEQUENCE [LARGE SCALE GENOMIC DNA]</scope>
    <source>
        <strain evidence="4 5">LK2625</strain>
    </source>
</reference>
<feature type="region of interest" description="Disordered" evidence="1">
    <location>
        <begin position="513"/>
        <end position="534"/>
    </location>
</feature>
<protein>
    <submittedName>
        <fullName evidence="4">Substrate-binding domain-containing protein</fullName>
    </submittedName>
</protein>
<dbReference type="SUPFAM" id="SSF53300">
    <property type="entry name" value="vWA-like"/>
    <property type="match status" value="1"/>
</dbReference>
<dbReference type="PROSITE" id="PS50234">
    <property type="entry name" value="VWFA"/>
    <property type="match status" value="1"/>
</dbReference>
<name>A0ABV3V140_9MICC</name>
<dbReference type="Pfam" id="PF00092">
    <property type="entry name" value="VWA"/>
    <property type="match status" value="1"/>
</dbReference>
<accession>A0ABV3V140</accession>
<evidence type="ECO:0000313" key="5">
    <source>
        <dbReference type="Proteomes" id="UP001558481"/>
    </source>
</evidence>
<proteinExistence type="predicted"/>
<dbReference type="SMART" id="SM00327">
    <property type="entry name" value="VWA"/>
    <property type="match status" value="1"/>
</dbReference>
<feature type="domain" description="VWFA" evidence="3">
    <location>
        <begin position="348"/>
        <end position="548"/>
    </location>
</feature>
<evidence type="ECO:0000313" key="4">
    <source>
        <dbReference type="EMBL" id="MEX3594320.1"/>
    </source>
</evidence>
<dbReference type="EMBL" id="JAYWLU010000005">
    <property type="protein sequence ID" value="MEX3594320.1"/>
    <property type="molecule type" value="Genomic_DNA"/>
</dbReference>
<sequence>MNVQSTRRARRDAERTRRSGRTAVAGGLAILLLGGMGLGFVVFDTAQQSTSPTVPVECDSTQRVPVVTDQSMAQILRDKPVDPESCIVLDTTEQSENPDSHTEPHQDMSAGLWIPSSSALFPTASETNRFTVHTESLATSSPVVVAPEHTRDFTTWTDVIADNSVVMGNPLNDSAAHAATRSAVAEVQNNTVSKQQLNRAMIARTVSGESGHSTSNEIDLLEASVSQSRNVVVSEKGFLDFVETHPQGDQVRALVPDSGAWLLDYPLLVPSEAARRNETIAQAAQEIATYLGSERGREVLSEHHLRGVDGRRLPDARSAASSHRLQVEDEVPWQRLMTTWSRQTSPHNALYVLDASESMGRENPDADRSYWRTAVDSTVIRTRFIPTRDSVGLWTSPAADGADKPYQQLVPIRRMDEYVHGSPQRQMIQDALAGADFTKDSDSGLYPTALAAFREVQKNFRDGAVNTVVLISDGTDTRGDAEDLNELVRTLKQEQDREKPVYIVTLAITDGEPPQDLKEISEATGGTSHAGGSLQDIQERYLHTLSVF</sequence>
<evidence type="ECO:0000256" key="1">
    <source>
        <dbReference type="SAM" id="MobiDB-lite"/>
    </source>
</evidence>
<dbReference type="Proteomes" id="UP001558481">
    <property type="component" value="Unassembled WGS sequence"/>
</dbReference>